<dbReference type="GO" id="GO:0005737">
    <property type="term" value="C:cytoplasm"/>
    <property type="evidence" value="ECO:0007669"/>
    <property type="project" value="TreeGrafter"/>
</dbReference>
<dbReference type="GO" id="GO:0005634">
    <property type="term" value="C:nucleus"/>
    <property type="evidence" value="ECO:0007669"/>
    <property type="project" value="TreeGrafter"/>
</dbReference>
<dbReference type="PROSITE" id="PS50011">
    <property type="entry name" value="PROTEIN_KINASE_DOM"/>
    <property type="match status" value="1"/>
</dbReference>
<proteinExistence type="inferred from homology"/>
<evidence type="ECO:0000256" key="1">
    <source>
        <dbReference type="ARBA" id="ARBA00008867"/>
    </source>
</evidence>
<keyword evidence="9" id="KW-1185">Reference proteome</keyword>
<organism evidence="8">
    <name type="scientific">Medioppia subpectinata</name>
    <dbReference type="NCBI Taxonomy" id="1979941"/>
    <lineage>
        <taxon>Eukaryota</taxon>
        <taxon>Metazoa</taxon>
        <taxon>Ecdysozoa</taxon>
        <taxon>Arthropoda</taxon>
        <taxon>Chelicerata</taxon>
        <taxon>Arachnida</taxon>
        <taxon>Acari</taxon>
        <taxon>Acariformes</taxon>
        <taxon>Sarcoptiformes</taxon>
        <taxon>Oribatida</taxon>
        <taxon>Brachypylina</taxon>
        <taxon>Oppioidea</taxon>
        <taxon>Oppiidae</taxon>
        <taxon>Medioppia</taxon>
    </lineage>
</organism>
<keyword evidence="5" id="KW-0418">Kinase</keyword>
<dbReference type="OrthoDB" id="9332038at2759"/>
<sequence length="107" mass="12683">MLDYFYFRNHLCITFELLGVNLYELIKKNNYQGFSVNLIRKFANSLVQCLKLLYKENIIHCDLKPENILLKQKGSSSIKVIDFGSSCFAHQRVYTYIQSRFYRSPEV</sequence>
<dbReference type="PROSITE" id="PS00108">
    <property type="entry name" value="PROTEIN_KINASE_ST"/>
    <property type="match status" value="1"/>
</dbReference>
<dbReference type="InterPro" id="IPR011009">
    <property type="entry name" value="Kinase-like_dom_sf"/>
</dbReference>
<keyword evidence="2" id="KW-0723">Serine/threonine-protein kinase</keyword>
<dbReference type="AlphaFoldDB" id="A0A7R9LBM7"/>
<dbReference type="Gene3D" id="1.10.510.10">
    <property type="entry name" value="Transferase(Phosphotransferase) domain 1"/>
    <property type="match status" value="1"/>
</dbReference>
<dbReference type="InterPro" id="IPR000719">
    <property type="entry name" value="Prot_kinase_dom"/>
</dbReference>
<evidence type="ECO:0000313" key="9">
    <source>
        <dbReference type="Proteomes" id="UP000759131"/>
    </source>
</evidence>
<reference evidence="8" key="1">
    <citation type="submission" date="2020-11" db="EMBL/GenBank/DDBJ databases">
        <authorList>
            <person name="Tran Van P."/>
        </authorList>
    </citation>
    <scope>NUCLEOTIDE SEQUENCE</scope>
</reference>
<dbReference type="GO" id="GO:0004674">
    <property type="term" value="F:protein serine/threonine kinase activity"/>
    <property type="evidence" value="ECO:0007669"/>
    <property type="project" value="UniProtKB-KW"/>
</dbReference>
<dbReference type="Proteomes" id="UP000759131">
    <property type="component" value="Unassembled WGS sequence"/>
</dbReference>
<dbReference type="PANTHER" id="PTHR24058:SF22">
    <property type="entry name" value="DUAL SPECIFICITY TYROSINE-PHOSPHORYLATION-REGULATED KINASE 4"/>
    <property type="match status" value="1"/>
</dbReference>
<dbReference type="EMBL" id="CAJPIZ010021166">
    <property type="protein sequence ID" value="CAG2117532.1"/>
    <property type="molecule type" value="Genomic_DNA"/>
</dbReference>
<dbReference type="GO" id="GO:0005524">
    <property type="term" value="F:ATP binding"/>
    <property type="evidence" value="ECO:0007669"/>
    <property type="project" value="UniProtKB-KW"/>
</dbReference>
<dbReference type="InterPro" id="IPR008271">
    <property type="entry name" value="Ser/Thr_kinase_AS"/>
</dbReference>
<dbReference type="SUPFAM" id="SSF56112">
    <property type="entry name" value="Protein kinase-like (PK-like)"/>
    <property type="match status" value="1"/>
</dbReference>
<dbReference type="GO" id="GO:0005856">
    <property type="term" value="C:cytoskeleton"/>
    <property type="evidence" value="ECO:0007669"/>
    <property type="project" value="TreeGrafter"/>
</dbReference>
<name>A0A7R9LBM7_9ACAR</name>
<feature type="non-terminal residue" evidence="8">
    <location>
        <position position="1"/>
    </location>
</feature>
<accession>A0A7R9LBM7</accession>
<dbReference type="Pfam" id="PF00069">
    <property type="entry name" value="Pkinase"/>
    <property type="match status" value="1"/>
</dbReference>
<dbReference type="SMART" id="SM00220">
    <property type="entry name" value="S_TKc"/>
    <property type="match status" value="1"/>
</dbReference>
<feature type="domain" description="Protein kinase" evidence="7">
    <location>
        <begin position="1"/>
        <end position="107"/>
    </location>
</feature>
<dbReference type="PANTHER" id="PTHR24058">
    <property type="entry name" value="DUAL SPECIFICITY PROTEIN KINASE"/>
    <property type="match status" value="1"/>
</dbReference>
<evidence type="ECO:0000256" key="5">
    <source>
        <dbReference type="ARBA" id="ARBA00022777"/>
    </source>
</evidence>
<evidence type="ECO:0000256" key="3">
    <source>
        <dbReference type="ARBA" id="ARBA00022679"/>
    </source>
</evidence>
<dbReference type="InterPro" id="IPR050494">
    <property type="entry name" value="Ser_Thr_dual-spec_kinase"/>
</dbReference>
<keyword evidence="3" id="KW-0808">Transferase</keyword>
<evidence type="ECO:0000256" key="6">
    <source>
        <dbReference type="ARBA" id="ARBA00022840"/>
    </source>
</evidence>
<protein>
    <recommendedName>
        <fullName evidence="7">Protein kinase domain-containing protein</fullName>
    </recommendedName>
</protein>
<comment type="similarity">
    <text evidence="1">Belongs to the protein kinase superfamily. CMGC Ser/Thr protein kinase family. MNB/DYRK subfamily.</text>
</comment>
<evidence type="ECO:0000256" key="2">
    <source>
        <dbReference type="ARBA" id="ARBA00022527"/>
    </source>
</evidence>
<dbReference type="EMBL" id="OC875741">
    <property type="protein sequence ID" value="CAD7638670.1"/>
    <property type="molecule type" value="Genomic_DNA"/>
</dbReference>
<evidence type="ECO:0000256" key="4">
    <source>
        <dbReference type="ARBA" id="ARBA00022741"/>
    </source>
</evidence>
<keyword evidence="6" id="KW-0067">ATP-binding</keyword>
<keyword evidence="4" id="KW-0547">Nucleotide-binding</keyword>
<evidence type="ECO:0000259" key="7">
    <source>
        <dbReference type="PROSITE" id="PS50011"/>
    </source>
</evidence>
<gene>
    <name evidence="8" type="ORF">OSB1V03_LOCUS17485</name>
</gene>
<evidence type="ECO:0000313" key="8">
    <source>
        <dbReference type="EMBL" id="CAD7638670.1"/>
    </source>
</evidence>